<name>D4GCK1_PANAM</name>
<feature type="domain" description="ABC transporter" evidence="9">
    <location>
        <begin position="24"/>
        <end position="251"/>
    </location>
</feature>
<organism evidence="10 11">
    <name type="scientific">Pantoea ananatis (strain LMG 20103)</name>
    <dbReference type="NCBI Taxonomy" id="706191"/>
    <lineage>
        <taxon>Bacteria</taxon>
        <taxon>Pseudomonadati</taxon>
        <taxon>Pseudomonadota</taxon>
        <taxon>Gammaproteobacteria</taxon>
        <taxon>Enterobacterales</taxon>
        <taxon>Erwiniaceae</taxon>
        <taxon>Pantoea</taxon>
    </lineage>
</organism>
<dbReference type="PROSITE" id="PS50893">
    <property type="entry name" value="ABC_TRANSPORTER_2"/>
    <property type="match status" value="1"/>
</dbReference>
<dbReference type="GO" id="GO:0005524">
    <property type="term" value="F:ATP binding"/>
    <property type="evidence" value="ECO:0007669"/>
    <property type="project" value="UniProtKB-KW"/>
</dbReference>
<dbReference type="HOGENOM" id="CLU_000604_1_22_6"/>
<evidence type="ECO:0000259" key="9">
    <source>
        <dbReference type="PROSITE" id="PS50893"/>
    </source>
</evidence>
<dbReference type="Proteomes" id="UP000001702">
    <property type="component" value="Chromosome"/>
</dbReference>
<dbReference type="GO" id="GO:0042918">
    <property type="term" value="P:alkanesulfonate transmembrane transport"/>
    <property type="evidence" value="ECO:0007669"/>
    <property type="project" value="UniProtKB-ARBA"/>
</dbReference>
<comment type="similarity">
    <text evidence="1">Belongs to the ABC transporter superfamily. Drug exporter-2 (TC 3.A.1.117) family.</text>
</comment>
<dbReference type="InterPro" id="IPR050166">
    <property type="entry name" value="ABC_transporter_ATP-bind"/>
</dbReference>
<proteinExistence type="inferred from homology"/>
<evidence type="ECO:0000256" key="7">
    <source>
        <dbReference type="ARBA" id="ARBA00022967"/>
    </source>
</evidence>
<dbReference type="InterPro" id="IPR003593">
    <property type="entry name" value="AAA+_ATPase"/>
</dbReference>
<dbReference type="CDD" id="cd03293">
    <property type="entry name" value="ABC_NrtD_SsuB_transporters"/>
    <property type="match status" value="1"/>
</dbReference>
<accession>D4GCK1</accession>
<keyword evidence="11" id="KW-1185">Reference proteome</keyword>
<dbReference type="InterPro" id="IPR003439">
    <property type="entry name" value="ABC_transporter-like_ATP-bd"/>
</dbReference>
<evidence type="ECO:0000256" key="8">
    <source>
        <dbReference type="ARBA" id="ARBA00023136"/>
    </source>
</evidence>
<dbReference type="InterPro" id="IPR017871">
    <property type="entry name" value="ABC_transporter-like_CS"/>
</dbReference>
<dbReference type="STRING" id="706191.PANA_3645"/>
<dbReference type="EMBL" id="CP001875">
    <property type="protein sequence ID" value="ADD78812.1"/>
    <property type="molecule type" value="Genomic_DNA"/>
</dbReference>
<keyword evidence="8" id="KW-0472">Membrane</keyword>
<reference evidence="10 11" key="1">
    <citation type="journal article" date="2010" name="J. Bacteriol.">
        <title>Genome sequence of Pantoea ananatis LMG20103, the causative agent of Eucalyptus blight and dieback.</title>
        <authorList>
            <person name="De Maayer P."/>
            <person name="Chan W.Y."/>
            <person name="Venter S.N."/>
            <person name="Toth I.K."/>
            <person name="Birch P.R."/>
            <person name="Joubert F."/>
            <person name="Coutinho T.A."/>
        </authorList>
    </citation>
    <scope>NUCLEOTIDE SEQUENCE [LARGE SCALE GENOMIC DNA]</scope>
    <source>
        <strain evidence="10 11">LMG 20103</strain>
    </source>
</reference>
<evidence type="ECO:0000256" key="2">
    <source>
        <dbReference type="ARBA" id="ARBA00022448"/>
    </source>
</evidence>
<evidence type="ECO:0000256" key="1">
    <source>
        <dbReference type="ARBA" id="ARBA00006526"/>
    </source>
</evidence>
<dbReference type="Gene3D" id="3.40.50.300">
    <property type="entry name" value="P-loop containing nucleotide triphosphate hydrolases"/>
    <property type="match status" value="1"/>
</dbReference>
<dbReference type="PROSITE" id="PS00211">
    <property type="entry name" value="ABC_TRANSPORTER_1"/>
    <property type="match status" value="1"/>
</dbReference>
<keyword evidence="4" id="KW-0997">Cell inner membrane</keyword>
<protein>
    <submittedName>
        <fullName evidence="10">TauB</fullName>
    </submittedName>
</protein>
<keyword evidence="5" id="KW-0547">Nucleotide-binding</keyword>
<evidence type="ECO:0000313" key="10">
    <source>
        <dbReference type="EMBL" id="ADD78812.1"/>
    </source>
</evidence>
<dbReference type="PANTHER" id="PTHR42788">
    <property type="entry name" value="TAURINE IMPORT ATP-BINDING PROTEIN-RELATED"/>
    <property type="match status" value="1"/>
</dbReference>
<dbReference type="SUPFAM" id="SSF52540">
    <property type="entry name" value="P-loop containing nucleoside triphosphate hydrolases"/>
    <property type="match status" value="1"/>
</dbReference>
<gene>
    <name evidence="10" type="primary">tauB</name>
    <name evidence="10" type="ordered locus">PANA_3645</name>
</gene>
<dbReference type="Pfam" id="PF00005">
    <property type="entry name" value="ABC_tran"/>
    <property type="match status" value="1"/>
</dbReference>
<dbReference type="NCBIfam" id="NF008421">
    <property type="entry name" value="PRK11248.1"/>
    <property type="match status" value="1"/>
</dbReference>
<dbReference type="GO" id="GO:0016887">
    <property type="term" value="F:ATP hydrolysis activity"/>
    <property type="evidence" value="ECO:0007669"/>
    <property type="project" value="InterPro"/>
</dbReference>
<dbReference type="InterPro" id="IPR027417">
    <property type="entry name" value="P-loop_NTPase"/>
</dbReference>
<dbReference type="SMART" id="SM00382">
    <property type="entry name" value="AAA"/>
    <property type="match status" value="1"/>
</dbReference>
<evidence type="ECO:0000256" key="5">
    <source>
        <dbReference type="ARBA" id="ARBA00022741"/>
    </source>
</evidence>
<sequence length="277" mass="30419">MITAVMSPAALLPPWLNPEENAMLRIAHLNASYGGQPVLQDITLQLDKKALMVVLGPSGCGKTTLLNLIAGFLPVESGTVSLDGEPVRGPGAERGVVFQNEGLLPWRNVLDNVAFGLQIAGMARQQREEIARGFIKSVGLEGAEKRPIWQLSGGQRQRVGIARALAANPQLLLLDEPFGALDAFTREQMQTLLLTLWRNSGKQILLITHDIEEAIFLASELVLLSPGPGRVQEKMTLNFGQRFVEGEPCRSIKSDPDFIAQREYVLSRVFEQREAFV</sequence>
<dbReference type="FunFam" id="3.40.50.300:FF:000653">
    <property type="entry name" value="Aliphatic sulfonates import ATP-binding protein SsuB"/>
    <property type="match status" value="1"/>
</dbReference>
<dbReference type="KEGG" id="pam:PANA_3645"/>
<keyword evidence="7" id="KW-1278">Translocase</keyword>
<dbReference type="eggNOG" id="COG4525">
    <property type="taxonomic scope" value="Bacteria"/>
</dbReference>
<dbReference type="PANTHER" id="PTHR42788:SF18">
    <property type="entry name" value="TAURINE IMPORT ATP-BINDING PROTEIN TAUB"/>
    <property type="match status" value="1"/>
</dbReference>
<evidence type="ECO:0000256" key="4">
    <source>
        <dbReference type="ARBA" id="ARBA00022519"/>
    </source>
</evidence>
<keyword evidence="6" id="KW-0067">ATP-binding</keyword>
<evidence type="ECO:0000313" key="11">
    <source>
        <dbReference type="Proteomes" id="UP000001702"/>
    </source>
</evidence>
<evidence type="ECO:0000256" key="6">
    <source>
        <dbReference type="ARBA" id="ARBA00022840"/>
    </source>
</evidence>
<keyword evidence="3" id="KW-1003">Cell membrane</keyword>
<keyword evidence="2" id="KW-0813">Transport</keyword>
<evidence type="ECO:0000256" key="3">
    <source>
        <dbReference type="ARBA" id="ARBA00022475"/>
    </source>
</evidence>
<dbReference type="AlphaFoldDB" id="D4GCK1"/>